<dbReference type="EnsemblPlants" id="OB01G39960.1">
    <property type="protein sequence ID" value="OB01G39960.1"/>
    <property type="gene ID" value="OB01G39960"/>
</dbReference>
<organism evidence="2">
    <name type="scientific">Oryza brachyantha</name>
    <name type="common">malo sina</name>
    <dbReference type="NCBI Taxonomy" id="4533"/>
    <lineage>
        <taxon>Eukaryota</taxon>
        <taxon>Viridiplantae</taxon>
        <taxon>Streptophyta</taxon>
        <taxon>Embryophyta</taxon>
        <taxon>Tracheophyta</taxon>
        <taxon>Spermatophyta</taxon>
        <taxon>Magnoliopsida</taxon>
        <taxon>Liliopsida</taxon>
        <taxon>Poales</taxon>
        <taxon>Poaceae</taxon>
        <taxon>BOP clade</taxon>
        <taxon>Oryzoideae</taxon>
        <taxon>Oryzeae</taxon>
        <taxon>Oryzinae</taxon>
        <taxon>Oryza</taxon>
    </lineage>
</organism>
<evidence type="ECO:0000313" key="3">
    <source>
        <dbReference type="Proteomes" id="UP000006038"/>
    </source>
</evidence>
<name>J3L440_ORYBR</name>
<protein>
    <submittedName>
        <fullName evidence="2">Uncharacterized protein</fullName>
    </submittedName>
</protein>
<reference evidence="2" key="1">
    <citation type="journal article" date="2013" name="Nat. Commun.">
        <title>Whole-genome sequencing of Oryza brachyantha reveals mechanisms underlying Oryza genome evolution.</title>
        <authorList>
            <person name="Chen J."/>
            <person name="Huang Q."/>
            <person name="Gao D."/>
            <person name="Wang J."/>
            <person name="Lang Y."/>
            <person name="Liu T."/>
            <person name="Li B."/>
            <person name="Bai Z."/>
            <person name="Luis Goicoechea J."/>
            <person name="Liang C."/>
            <person name="Chen C."/>
            <person name="Zhang W."/>
            <person name="Sun S."/>
            <person name="Liao Y."/>
            <person name="Zhang X."/>
            <person name="Yang L."/>
            <person name="Song C."/>
            <person name="Wang M."/>
            <person name="Shi J."/>
            <person name="Liu G."/>
            <person name="Liu J."/>
            <person name="Zhou H."/>
            <person name="Zhou W."/>
            <person name="Yu Q."/>
            <person name="An N."/>
            <person name="Chen Y."/>
            <person name="Cai Q."/>
            <person name="Wang B."/>
            <person name="Liu B."/>
            <person name="Min J."/>
            <person name="Huang Y."/>
            <person name="Wu H."/>
            <person name="Li Z."/>
            <person name="Zhang Y."/>
            <person name="Yin Y."/>
            <person name="Song W."/>
            <person name="Jiang J."/>
            <person name="Jackson S.A."/>
            <person name="Wing R.A."/>
            <person name="Wang J."/>
            <person name="Chen M."/>
        </authorList>
    </citation>
    <scope>NUCLEOTIDE SEQUENCE [LARGE SCALE GENOMIC DNA]</scope>
    <source>
        <strain evidence="2">cv. IRGC 101232</strain>
    </source>
</reference>
<keyword evidence="3" id="KW-1185">Reference proteome</keyword>
<reference evidence="2" key="2">
    <citation type="submission" date="2013-04" db="UniProtKB">
        <authorList>
            <consortium name="EnsemblPlants"/>
        </authorList>
    </citation>
    <scope>IDENTIFICATION</scope>
</reference>
<dbReference type="Gramene" id="OB01G39960.1">
    <property type="protein sequence ID" value="OB01G39960.1"/>
    <property type="gene ID" value="OB01G39960"/>
</dbReference>
<evidence type="ECO:0000256" key="1">
    <source>
        <dbReference type="SAM" id="MobiDB-lite"/>
    </source>
</evidence>
<sequence length="149" mass="16497">MQSTLQKPFTPIAPPAAHLPLPRFQTQKNLHPGPGTSWAIDASAIFFPSNQDSAAHPLQRRGREPSPSTSTARGIQNPDWGFRSRRRHGEFAGGGARGQLRVEVGGEGRPGRLPPRRRALPRPLRRRGRRPLRGALQLLPLLRLQHLTA</sequence>
<feature type="compositionally biased region" description="Basic residues" evidence="1">
    <location>
        <begin position="114"/>
        <end position="128"/>
    </location>
</feature>
<dbReference type="Proteomes" id="UP000006038">
    <property type="component" value="Chromosome 1"/>
</dbReference>
<dbReference type="AlphaFoldDB" id="J3L440"/>
<dbReference type="HOGENOM" id="CLU_1752531_0_0_1"/>
<feature type="region of interest" description="Disordered" evidence="1">
    <location>
        <begin position="50"/>
        <end position="128"/>
    </location>
</feature>
<proteinExistence type="predicted"/>
<evidence type="ECO:0000313" key="2">
    <source>
        <dbReference type="EnsemblPlants" id="OB01G39960.1"/>
    </source>
</evidence>
<accession>J3L440</accession>